<feature type="compositionally biased region" description="Basic and acidic residues" evidence="1">
    <location>
        <begin position="893"/>
        <end position="917"/>
    </location>
</feature>
<proteinExistence type="predicted"/>
<feature type="compositionally biased region" description="Basic residues" evidence="1">
    <location>
        <begin position="701"/>
        <end position="710"/>
    </location>
</feature>
<protein>
    <submittedName>
        <fullName evidence="2">Uncharacterized protein</fullName>
    </submittedName>
</protein>
<feature type="region of interest" description="Disordered" evidence="1">
    <location>
        <begin position="884"/>
        <end position="928"/>
    </location>
</feature>
<dbReference type="SUPFAM" id="SSF53335">
    <property type="entry name" value="S-adenosyl-L-methionine-dependent methyltransferases"/>
    <property type="match status" value="1"/>
</dbReference>
<dbReference type="InterPro" id="IPR006342">
    <property type="entry name" value="FkbM_mtfrase"/>
</dbReference>
<evidence type="ECO:0000313" key="3">
    <source>
        <dbReference type="Proteomes" id="UP001642484"/>
    </source>
</evidence>
<dbReference type="InterPro" id="IPR029063">
    <property type="entry name" value="SAM-dependent_MTases_sf"/>
</dbReference>
<dbReference type="Gene3D" id="3.40.50.150">
    <property type="entry name" value="Vaccinia Virus protein VP39"/>
    <property type="match status" value="1"/>
</dbReference>
<accession>A0ABP0N2V5</accession>
<evidence type="ECO:0000313" key="2">
    <source>
        <dbReference type="EMBL" id="CAK9057427.1"/>
    </source>
</evidence>
<feature type="region of interest" description="Disordered" evidence="1">
    <location>
        <begin position="620"/>
        <end position="658"/>
    </location>
</feature>
<name>A0ABP0N2V5_9DINO</name>
<dbReference type="Proteomes" id="UP001642484">
    <property type="component" value="Unassembled WGS sequence"/>
</dbReference>
<sequence>MALAAGCTRLTLCGARLPCEPPLPWTGGAGGALLGRGARQSVLLCGHELGVSRDHPGRTVACLLADEGLVEADRHQCHALIACFAGMCCWICELEAHRLYVSQGVMIHEVFRLLSSTLDWQLLAASGWPLFRLLARLEYFAHLEMGSANPLNDQLLSTWAYEIPFLETVEHHLLRGTPVPAAASSLVLSYTDYYSPLARALALLALADVLRAPQRLTPEELGESNRLVRRAVYLLSEHFLSATYPPFVALSARWPIFQLADRLACQAEVRWRLPGQAEGSSKPWMELLPIPEKVSDVVRACRLPYCDLSFMELVLRVAAVSSSLQLLEVGANLGDCSLWAAAHLGRRLRAAWAVEPLPPVAAALRRSVRRNGWEQKVQVIEALAGERSGERGRLHFVGHADGNPFASASAAPQSPSSAVPSVTARVVTVAQLLRLRVKKVATILKLYAYGDLRDVLRGAGAALRRADALWLAFAAGQLKHPAAAAVKLFALLKHHFGCLALPSFQVDWCRCGATRMATGRRMGRWLRRTAGKKSAYTMVYVVAFKPGSLHCKPWSTVESASTSMSTRTWTQRHLDVARGCSFGRSRRQLLMAKRFGAGYESYFLGHEELELQQRMQMKSDMRPPNLPLEDDDRAEKWQGDPAGHMAEREPRLPLAGSTSVFSSTSIGSGWAMSPRFDSDVDDFWVKLPERPKSATASPRKPPGRPQRRRTSNGGQAGGALEGREKQAVPVKELVPPEVMKKVLDIARGGALVIEMLWSTSSYLPAHNNGQKYKQIAGELQELLEGRLSRGFPLPVLTLESPVKVKKAQGIYDRYSEWERDFNLVPSNGSYAYAVPSRVGAFEVHLVQGIWDPQRCTAALGPHQGPPVTGAWGVVCSACAQRWQGQKPPEVTTEEQKKEYEKQMKEQPRGAQKREDLTRISQKMPKLIQ</sequence>
<comment type="caution">
    <text evidence="2">The sequence shown here is derived from an EMBL/GenBank/DDBJ whole genome shotgun (WGS) entry which is preliminary data.</text>
</comment>
<dbReference type="EMBL" id="CAXAMN010021271">
    <property type="protein sequence ID" value="CAK9057427.1"/>
    <property type="molecule type" value="Genomic_DNA"/>
</dbReference>
<evidence type="ECO:0000256" key="1">
    <source>
        <dbReference type="SAM" id="MobiDB-lite"/>
    </source>
</evidence>
<dbReference type="NCBIfam" id="TIGR01444">
    <property type="entry name" value="fkbM_fam"/>
    <property type="match status" value="1"/>
</dbReference>
<reference evidence="2 3" key="1">
    <citation type="submission" date="2024-02" db="EMBL/GenBank/DDBJ databases">
        <authorList>
            <person name="Chen Y."/>
            <person name="Shah S."/>
            <person name="Dougan E. K."/>
            <person name="Thang M."/>
            <person name="Chan C."/>
        </authorList>
    </citation>
    <scope>NUCLEOTIDE SEQUENCE [LARGE SCALE GENOMIC DNA]</scope>
</reference>
<feature type="region of interest" description="Disordered" evidence="1">
    <location>
        <begin position="689"/>
        <end position="727"/>
    </location>
</feature>
<organism evidence="2 3">
    <name type="scientific">Durusdinium trenchii</name>
    <dbReference type="NCBI Taxonomy" id="1381693"/>
    <lineage>
        <taxon>Eukaryota</taxon>
        <taxon>Sar</taxon>
        <taxon>Alveolata</taxon>
        <taxon>Dinophyceae</taxon>
        <taxon>Suessiales</taxon>
        <taxon>Symbiodiniaceae</taxon>
        <taxon>Durusdinium</taxon>
    </lineage>
</organism>
<gene>
    <name evidence="2" type="ORF">CCMP2556_LOCUS28332</name>
</gene>
<keyword evidence="3" id="KW-1185">Reference proteome</keyword>